<feature type="domain" description="GGDEF" evidence="4">
    <location>
        <begin position="101"/>
        <end position="236"/>
    </location>
</feature>
<dbReference type="InterPro" id="IPR050469">
    <property type="entry name" value="Diguanylate_Cyclase"/>
</dbReference>
<dbReference type="InterPro" id="IPR043128">
    <property type="entry name" value="Rev_trsase/Diguanyl_cyclase"/>
</dbReference>
<dbReference type="Gene3D" id="3.30.70.270">
    <property type="match status" value="1"/>
</dbReference>
<dbReference type="EMBL" id="BAAAZE010000010">
    <property type="protein sequence ID" value="GAA4027137.1"/>
    <property type="molecule type" value="Genomic_DNA"/>
</dbReference>
<keyword evidence="3" id="KW-1133">Transmembrane helix</keyword>
<evidence type="ECO:0000256" key="1">
    <source>
        <dbReference type="ARBA" id="ARBA00012528"/>
    </source>
</evidence>
<organism evidence="5 6">
    <name type="scientific">Actimicrobium antarcticum</name>
    <dbReference type="NCBI Taxonomy" id="1051899"/>
    <lineage>
        <taxon>Bacteria</taxon>
        <taxon>Pseudomonadati</taxon>
        <taxon>Pseudomonadota</taxon>
        <taxon>Betaproteobacteria</taxon>
        <taxon>Burkholderiales</taxon>
        <taxon>Oxalobacteraceae</taxon>
        <taxon>Actimicrobium</taxon>
    </lineage>
</organism>
<dbReference type="InterPro" id="IPR000160">
    <property type="entry name" value="GGDEF_dom"/>
</dbReference>
<dbReference type="SUPFAM" id="SSF55073">
    <property type="entry name" value="Nucleotide cyclase"/>
    <property type="match status" value="1"/>
</dbReference>
<protein>
    <recommendedName>
        <fullName evidence="1">diguanylate cyclase</fullName>
        <ecNumber evidence="1">2.7.7.65</ecNumber>
    </recommendedName>
</protein>
<name>A0ABP7TJM4_9BURK</name>
<gene>
    <name evidence="5" type="ORF">GCM10022212_26550</name>
</gene>
<keyword evidence="3" id="KW-0812">Transmembrane</keyword>
<dbReference type="EC" id="2.7.7.65" evidence="1"/>
<dbReference type="Proteomes" id="UP001501353">
    <property type="component" value="Unassembled WGS sequence"/>
</dbReference>
<evidence type="ECO:0000313" key="5">
    <source>
        <dbReference type="EMBL" id="GAA4027137.1"/>
    </source>
</evidence>
<keyword evidence="3" id="KW-0472">Membrane</keyword>
<accession>A0ABP7TJM4</accession>
<keyword evidence="6" id="KW-1185">Reference proteome</keyword>
<dbReference type="SMART" id="SM00267">
    <property type="entry name" value="GGDEF"/>
    <property type="match status" value="1"/>
</dbReference>
<evidence type="ECO:0000313" key="6">
    <source>
        <dbReference type="Proteomes" id="UP001501353"/>
    </source>
</evidence>
<dbReference type="Pfam" id="PF00990">
    <property type="entry name" value="GGDEF"/>
    <property type="match status" value="1"/>
</dbReference>
<comment type="catalytic activity">
    <reaction evidence="2">
        <text>2 GTP = 3',3'-c-di-GMP + 2 diphosphate</text>
        <dbReference type="Rhea" id="RHEA:24898"/>
        <dbReference type="ChEBI" id="CHEBI:33019"/>
        <dbReference type="ChEBI" id="CHEBI:37565"/>
        <dbReference type="ChEBI" id="CHEBI:58805"/>
        <dbReference type="EC" id="2.7.7.65"/>
    </reaction>
</comment>
<evidence type="ECO:0000259" key="4">
    <source>
        <dbReference type="PROSITE" id="PS50887"/>
    </source>
</evidence>
<dbReference type="PANTHER" id="PTHR45138:SF9">
    <property type="entry name" value="DIGUANYLATE CYCLASE DGCM-RELATED"/>
    <property type="match status" value="1"/>
</dbReference>
<dbReference type="PROSITE" id="PS50887">
    <property type="entry name" value="GGDEF"/>
    <property type="match status" value="1"/>
</dbReference>
<dbReference type="CDD" id="cd01949">
    <property type="entry name" value="GGDEF"/>
    <property type="match status" value="1"/>
</dbReference>
<dbReference type="PANTHER" id="PTHR45138">
    <property type="entry name" value="REGULATORY COMPONENTS OF SENSORY TRANSDUCTION SYSTEM"/>
    <property type="match status" value="1"/>
</dbReference>
<feature type="transmembrane region" description="Helical" evidence="3">
    <location>
        <begin position="38"/>
        <end position="58"/>
    </location>
</feature>
<evidence type="ECO:0000256" key="2">
    <source>
        <dbReference type="ARBA" id="ARBA00034247"/>
    </source>
</evidence>
<comment type="caution">
    <text evidence="5">The sequence shown here is derived from an EMBL/GenBank/DDBJ whole genome shotgun (WGS) entry which is preliminary data.</text>
</comment>
<reference evidence="6" key="1">
    <citation type="journal article" date="2019" name="Int. J. Syst. Evol. Microbiol.">
        <title>The Global Catalogue of Microorganisms (GCM) 10K type strain sequencing project: providing services to taxonomists for standard genome sequencing and annotation.</title>
        <authorList>
            <consortium name="The Broad Institute Genomics Platform"/>
            <consortium name="The Broad Institute Genome Sequencing Center for Infectious Disease"/>
            <person name="Wu L."/>
            <person name="Ma J."/>
        </authorList>
    </citation>
    <scope>NUCLEOTIDE SEQUENCE [LARGE SCALE GENOMIC DNA]</scope>
    <source>
        <strain evidence="6">JCM 16673</strain>
    </source>
</reference>
<dbReference type="InterPro" id="IPR029787">
    <property type="entry name" value="Nucleotide_cyclase"/>
</dbReference>
<sequence>MIVRVLPRQPARASLVTAGLIGAMSTLAAIQPLLAGGGHAGMLMIDALCIVATTIGYLSMVDARRRYAASERARRDGLTGLYTKSAFFEMADQIDRHTEPVAYAMVMIDLDHFKSINDSFGHAAGDTVLEQTAQLIARSVRLTDIAARYGGEEFCILLRDCGAEEAARFAERPVAEASQLTVRLRDNRMASFTMSVGYACRGGSTGDGVRATFERADQALYLAKRAGRNRALQAIFTDSPLVEQVC</sequence>
<evidence type="ECO:0000256" key="3">
    <source>
        <dbReference type="SAM" id="Phobius"/>
    </source>
</evidence>
<proteinExistence type="predicted"/>
<dbReference type="NCBIfam" id="TIGR00254">
    <property type="entry name" value="GGDEF"/>
    <property type="match status" value="1"/>
</dbReference>